<feature type="region of interest" description="Disordered" evidence="1">
    <location>
        <begin position="600"/>
        <end position="619"/>
    </location>
</feature>
<feature type="compositionally biased region" description="Low complexity" evidence="1">
    <location>
        <begin position="666"/>
        <end position="678"/>
    </location>
</feature>
<evidence type="ECO:0000256" key="1">
    <source>
        <dbReference type="SAM" id="MobiDB-lite"/>
    </source>
</evidence>
<evidence type="ECO:0008006" key="4">
    <source>
        <dbReference type="Google" id="ProtNLM"/>
    </source>
</evidence>
<feature type="compositionally biased region" description="Polar residues" evidence="1">
    <location>
        <begin position="44"/>
        <end position="53"/>
    </location>
</feature>
<feature type="region of interest" description="Disordered" evidence="1">
    <location>
        <begin position="334"/>
        <end position="399"/>
    </location>
</feature>
<feature type="region of interest" description="Disordered" evidence="1">
    <location>
        <begin position="76"/>
        <end position="124"/>
    </location>
</feature>
<comment type="caution">
    <text evidence="2">The sequence shown here is derived from an EMBL/GenBank/DDBJ whole genome shotgun (WGS) entry which is preliminary data.</text>
</comment>
<feature type="compositionally biased region" description="Low complexity" evidence="1">
    <location>
        <begin position="706"/>
        <end position="734"/>
    </location>
</feature>
<sequence length="889" mass="96573">MPDPQLPTRTFDNQTGRASKFLEKVSLLRGRIRFHARKSRHSTDTAGGTSPYLRQTRSMDAGMHIVAKPYMSQPLLGLHNMDMNDNEENEGSDRSGSPRSSTSRAHAVRRDFPAPRRNIDGLPTDQSVTSFILPVPVPPSAPTHATQRPHTSGGLQSSGIPGKMLAKNPSHIKASSPSLRLDNLPSPSHRFGANGISDARLSPTIISRQPPLPILNLPKLVVSSPDSPVQAHTAGRNGQLRSMPALPLRGRDEPRDGDDGSESDDDDEEFHDAQNDDPDDGADTLMRRPRGSMDSVASIISGAHASEQFASSLRHGPHLLPEVDVSRIDLSFIGDDAASRPGKGKGKAREPESDPTQTPTFDDYFSAKALNSQPRTPHAGPFELNLDSTPQNRRPGISKHASRSMIDLVSIANRNKPIREATDEAAEDSELIVAEEPLQLASVKGKGKERDSARSGVNHGALVHERHNPSGSRDTLTPPRPLQRRRSMPTFTASTEPPPYPAFPPHPHHRLLAHPRDDIVEGSETLPRYSNDIYLKSVMPRKMEFSKPGIMARDRKWRRVVCELEGTVFRVYECPPELAGVSVIGGWWEKKVGVGDVTESAASKGASASNGRSKEQKIGDRELLMVAKVEDEAASGRVQTHVQVALPPDTTIQLHPSEPSPPPNQPRSITTSASSRSRLGVVGQLLKPQSRSHSRSQSDVPSSGVPRSSSNTPRSSLSIARPSTSSSSVSGPSSFLGDGLSSATSSTAPTSSSSSRSHFRSGSSPTTINSSKSQTLITQGNPHERRTSDLDLIKAYTLQHAESGLGNDYVKRKNVIRVRLEGEQFLLQAKDMTDVVAWIEGFQAASNIALDLDERIMPRGPLFPRRRRRRAARREATQPQGTGVVDTPS</sequence>
<dbReference type="InterPro" id="IPR011993">
    <property type="entry name" value="PH-like_dom_sf"/>
</dbReference>
<feature type="region of interest" description="Disordered" evidence="1">
    <location>
        <begin position="861"/>
        <end position="889"/>
    </location>
</feature>
<dbReference type="Proteomes" id="UP000623687">
    <property type="component" value="Unassembled WGS sequence"/>
</dbReference>
<feature type="compositionally biased region" description="Basic and acidic residues" evidence="1">
    <location>
        <begin position="108"/>
        <end position="119"/>
    </location>
</feature>
<feature type="compositionally biased region" description="Acidic residues" evidence="1">
    <location>
        <begin position="259"/>
        <end position="282"/>
    </location>
</feature>
<proteinExistence type="predicted"/>
<dbReference type="PANTHER" id="PTHR37283">
    <property type="entry name" value="PH DOMAIN-CONTAINING PROTEIN YHR131C"/>
    <property type="match status" value="1"/>
</dbReference>
<accession>A0A8H6ZS24</accession>
<evidence type="ECO:0000313" key="2">
    <source>
        <dbReference type="EMBL" id="KAF7426294.1"/>
    </source>
</evidence>
<dbReference type="SUPFAM" id="SSF50729">
    <property type="entry name" value="PH domain-like"/>
    <property type="match status" value="1"/>
</dbReference>
<feature type="compositionally biased region" description="Low complexity" evidence="1">
    <location>
        <begin position="94"/>
        <end position="104"/>
    </location>
</feature>
<feature type="compositionally biased region" description="Low complexity" evidence="1">
    <location>
        <begin position="741"/>
        <end position="766"/>
    </location>
</feature>
<feature type="region of interest" description="Disordered" evidence="1">
    <location>
        <begin position="650"/>
        <end position="786"/>
    </location>
</feature>
<feature type="compositionally biased region" description="Low complexity" evidence="1">
    <location>
        <begin position="600"/>
        <end position="609"/>
    </location>
</feature>
<reference evidence="2" key="1">
    <citation type="submission" date="2019-07" db="EMBL/GenBank/DDBJ databases">
        <authorList>
            <person name="Palmer J.M."/>
        </authorList>
    </citation>
    <scope>NUCLEOTIDE SEQUENCE</scope>
    <source>
        <strain evidence="2">PC9</strain>
    </source>
</reference>
<name>A0A8H6ZS24_PLEOS</name>
<feature type="region of interest" description="Disordered" evidence="1">
    <location>
        <begin position="137"/>
        <end position="162"/>
    </location>
</feature>
<feature type="compositionally biased region" description="Polar residues" evidence="1">
    <location>
        <begin position="143"/>
        <end position="159"/>
    </location>
</feature>
<feature type="compositionally biased region" description="Basic and acidic residues" evidence="1">
    <location>
        <begin position="249"/>
        <end position="258"/>
    </location>
</feature>
<dbReference type="PANTHER" id="PTHR37283:SF1">
    <property type="entry name" value="PH DOMAIN-CONTAINING PROTEIN YHR131C"/>
    <property type="match status" value="1"/>
</dbReference>
<dbReference type="VEuPathDB" id="FungiDB:PC9H_008662"/>
<keyword evidence="3" id="KW-1185">Reference proteome</keyword>
<evidence type="ECO:0000313" key="3">
    <source>
        <dbReference type="Proteomes" id="UP000623687"/>
    </source>
</evidence>
<dbReference type="EMBL" id="JACETU010000006">
    <property type="protein sequence ID" value="KAF7426294.1"/>
    <property type="molecule type" value="Genomic_DNA"/>
</dbReference>
<gene>
    <name evidence="2" type="ORF">PC9H_008662</name>
</gene>
<dbReference type="RefSeq" id="XP_036629598.1">
    <property type="nucleotide sequence ID" value="XM_036778170.1"/>
</dbReference>
<dbReference type="GeneID" id="59378480"/>
<dbReference type="Gene3D" id="2.30.29.30">
    <property type="entry name" value="Pleckstrin-homology domain (PH domain)/Phosphotyrosine-binding domain (PTB)"/>
    <property type="match status" value="2"/>
</dbReference>
<protein>
    <recommendedName>
        <fullName evidence="4">PH domain-containing protein</fullName>
    </recommendedName>
</protein>
<feature type="region of interest" description="Disordered" evidence="1">
    <location>
        <begin position="443"/>
        <end position="500"/>
    </location>
</feature>
<feature type="compositionally biased region" description="Polar residues" evidence="1">
    <location>
        <begin position="767"/>
        <end position="781"/>
    </location>
</feature>
<feature type="region of interest" description="Disordered" evidence="1">
    <location>
        <begin position="224"/>
        <end position="290"/>
    </location>
</feature>
<feature type="compositionally biased region" description="Polar residues" evidence="1">
    <location>
        <begin position="687"/>
        <end position="701"/>
    </location>
</feature>
<feature type="region of interest" description="Disordered" evidence="1">
    <location>
        <begin position="33"/>
        <end position="53"/>
    </location>
</feature>
<dbReference type="AlphaFoldDB" id="A0A8H6ZS24"/>
<dbReference type="OrthoDB" id="5865767at2759"/>
<organism evidence="2 3">
    <name type="scientific">Pleurotus ostreatus</name>
    <name type="common">Oyster mushroom</name>
    <name type="synonym">White-rot fungus</name>
    <dbReference type="NCBI Taxonomy" id="5322"/>
    <lineage>
        <taxon>Eukaryota</taxon>
        <taxon>Fungi</taxon>
        <taxon>Dikarya</taxon>
        <taxon>Basidiomycota</taxon>
        <taxon>Agaricomycotina</taxon>
        <taxon>Agaricomycetes</taxon>
        <taxon>Agaricomycetidae</taxon>
        <taxon>Agaricales</taxon>
        <taxon>Pleurotineae</taxon>
        <taxon>Pleurotaceae</taxon>
        <taxon>Pleurotus</taxon>
    </lineage>
</organism>